<proteinExistence type="predicted"/>
<evidence type="ECO:0000313" key="3">
    <source>
        <dbReference type="Proteomes" id="UP000321570"/>
    </source>
</evidence>
<feature type="region of interest" description="Disordered" evidence="1">
    <location>
        <begin position="46"/>
        <end position="68"/>
    </location>
</feature>
<gene>
    <name evidence="2" type="ORF">WMSIL1_LOCUS14079</name>
</gene>
<dbReference type="AlphaFoldDB" id="A0A564ZAR0"/>
<accession>A0A564ZAR0</accession>
<name>A0A564ZAR0_HYMDI</name>
<dbReference type="Proteomes" id="UP000321570">
    <property type="component" value="Unassembled WGS sequence"/>
</dbReference>
<sequence length="240" mass="26155">MDEETNVFPVRRLSNRKSRPTMADLVDQHRFGSTITMNSYWIASPSPSSTLDNHSLSGSNSRNLSSHVVYSDPSRLHIRIRKSQRPNGRPALALKLNTGLPNGNLDSAEIPGSASNKDPESGKFNLRNEDPSSSPSNAEEDEDNLPLSDLCRRVIHPSTGNGSTSPPLCAASNCLNPVSQSDKRLGGRYCSPECLIRACRQAFHSAFPKISLDQDEQLNDQIPLKSASPTTFTNPEGLVS</sequence>
<evidence type="ECO:0000256" key="1">
    <source>
        <dbReference type="SAM" id="MobiDB-lite"/>
    </source>
</evidence>
<evidence type="ECO:0000313" key="2">
    <source>
        <dbReference type="EMBL" id="VUZ56459.1"/>
    </source>
</evidence>
<feature type="compositionally biased region" description="Basic and acidic residues" evidence="1">
    <location>
        <begin position="117"/>
        <end position="130"/>
    </location>
</feature>
<reference evidence="2 3" key="1">
    <citation type="submission" date="2019-07" db="EMBL/GenBank/DDBJ databases">
        <authorList>
            <person name="Jastrzebski P J."/>
            <person name="Paukszto L."/>
            <person name="Jastrzebski P J."/>
        </authorList>
    </citation>
    <scope>NUCLEOTIDE SEQUENCE [LARGE SCALE GENOMIC DNA]</scope>
    <source>
        <strain evidence="2 3">WMS-il1</strain>
    </source>
</reference>
<dbReference type="EMBL" id="CABIJS010000704">
    <property type="protein sequence ID" value="VUZ56459.1"/>
    <property type="molecule type" value="Genomic_DNA"/>
</dbReference>
<keyword evidence="3" id="KW-1185">Reference proteome</keyword>
<feature type="compositionally biased region" description="Low complexity" evidence="1">
    <location>
        <begin position="53"/>
        <end position="67"/>
    </location>
</feature>
<organism evidence="2 3">
    <name type="scientific">Hymenolepis diminuta</name>
    <name type="common">Rat tapeworm</name>
    <dbReference type="NCBI Taxonomy" id="6216"/>
    <lineage>
        <taxon>Eukaryota</taxon>
        <taxon>Metazoa</taxon>
        <taxon>Spiralia</taxon>
        <taxon>Lophotrochozoa</taxon>
        <taxon>Platyhelminthes</taxon>
        <taxon>Cestoda</taxon>
        <taxon>Eucestoda</taxon>
        <taxon>Cyclophyllidea</taxon>
        <taxon>Hymenolepididae</taxon>
        <taxon>Hymenolepis</taxon>
    </lineage>
</organism>
<protein>
    <submittedName>
        <fullName evidence="2">Uncharacterized protein</fullName>
    </submittedName>
</protein>
<feature type="region of interest" description="Disordered" evidence="1">
    <location>
        <begin position="81"/>
        <end position="145"/>
    </location>
</feature>